<dbReference type="InterPro" id="IPR050546">
    <property type="entry name" value="Glycosyl_Hydrlase_16"/>
</dbReference>
<dbReference type="Proteomes" id="UP001218218">
    <property type="component" value="Unassembled WGS sequence"/>
</dbReference>
<dbReference type="PANTHER" id="PTHR10963">
    <property type="entry name" value="GLYCOSYL HYDROLASE-RELATED"/>
    <property type="match status" value="1"/>
</dbReference>
<feature type="non-terminal residue" evidence="1">
    <location>
        <position position="318"/>
    </location>
</feature>
<keyword evidence="1" id="KW-0378">Hydrolase</keyword>
<proteinExistence type="predicted"/>
<name>A0AAD7EIA8_9AGAR</name>
<dbReference type="PANTHER" id="PTHR10963:SF24">
    <property type="entry name" value="GLYCOSIDASE C21B10.07-RELATED"/>
    <property type="match status" value="1"/>
</dbReference>
<gene>
    <name evidence="1" type="ORF">DFH08DRAFT_709947</name>
</gene>
<dbReference type="GO" id="GO:0016787">
    <property type="term" value="F:hydrolase activity"/>
    <property type="evidence" value="ECO:0007669"/>
    <property type="project" value="UniProtKB-KW"/>
</dbReference>
<evidence type="ECO:0000313" key="2">
    <source>
        <dbReference type="Proteomes" id="UP001218218"/>
    </source>
</evidence>
<dbReference type="InterPro" id="IPR013320">
    <property type="entry name" value="ConA-like_dom_sf"/>
</dbReference>
<comment type="caution">
    <text evidence="1">The sequence shown here is derived from an EMBL/GenBank/DDBJ whole genome shotgun (WGS) entry which is preliminary data.</text>
</comment>
<dbReference type="AlphaFoldDB" id="A0AAD7EIA8"/>
<dbReference type="SUPFAM" id="SSF49899">
    <property type="entry name" value="Concanavalin A-like lectins/glucanases"/>
    <property type="match status" value="1"/>
</dbReference>
<keyword evidence="2" id="KW-1185">Reference proteome</keyword>
<dbReference type="GO" id="GO:0009251">
    <property type="term" value="P:glucan catabolic process"/>
    <property type="evidence" value="ECO:0007669"/>
    <property type="project" value="TreeGrafter"/>
</dbReference>
<protein>
    <submittedName>
        <fullName evidence="1">Glycoside hydrolase family 16 protein</fullName>
    </submittedName>
</protein>
<organism evidence="1 2">
    <name type="scientific">Mycena albidolilacea</name>
    <dbReference type="NCBI Taxonomy" id="1033008"/>
    <lineage>
        <taxon>Eukaryota</taxon>
        <taxon>Fungi</taxon>
        <taxon>Dikarya</taxon>
        <taxon>Basidiomycota</taxon>
        <taxon>Agaricomycotina</taxon>
        <taxon>Agaricomycetes</taxon>
        <taxon>Agaricomycetidae</taxon>
        <taxon>Agaricales</taxon>
        <taxon>Marasmiineae</taxon>
        <taxon>Mycenaceae</taxon>
        <taxon>Mycena</taxon>
    </lineage>
</organism>
<dbReference type="Gene3D" id="2.60.120.200">
    <property type="match status" value="1"/>
</dbReference>
<dbReference type="EMBL" id="JARIHO010000040">
    <property type="protein sequence ID" value="KAJ7328030.1"/>
    <property type="molecule type" value="Genomic_DNA"/>
</dbReference>
<accession>A0AAD7EIA8</accession>
<evidence type="ECO:0000313" key="1">
    <source>
        <dbReference type="EMBL" id="KAJ7328030.1"/>
    </source>
</evidence>
<reference evidence="1" key="1">
    <citation type="submission" date="2023-03" db="EMBL/GenBank/DDBJ databases">
        <title>Massive genome expansion in bonnet fungi (Mycena s.s.) driven by repeated elements and novel gene families across ecological guilds.</title>
        <authorList>
            <consortium name="Lawrence Berkeley National Laboratory"/>
            <person name="Harder C.B."/>
            <person name="Miyauchi S."/>
            <person name="Viragh M."/>
            <person name="Kuo A."/>
            <person name="Thoen E."/>
            <person name="Andreopoulos B."/>
            <person name="Lu D."/>
            <person name="Skrede I."/>
            <person name="Drula E."/>
            <person name="Henrissat B."/>
            <person name="Morin E."/>
            <person name="Kohler A."/>
            <person name="Barry K."/>
            <person name="LaButti K."/>
            <person name="Morin E."/>
            <person name="Salamov A."/>
            <person name="Lipzen A."/>
            <person name="Mereny Z."/>
            <person name="Hegedus B."/>
            <person name="Baldrian P."/>
            <person name="Stursova M."/>
            <person name="Weitz H."/>
            <person name="Taylor A."/>
            <person name="Grigoriev I.V."/>
            <person name="Nagy L.G."/>
            <person name="Martin F."/>
            <person name="Kauserud H."/>
        </authorList>
    </citation>
    <scope>NUCLEOTIDE SEQUENCE</scope>
    <source>
        <strain evidence="1">CBHHK002</strain>
    </source>
</reference>
<sequence length="318" mass="33384">CSYPVETYNSLDHTTGTSSDGWSLTSQLQGQTFLDFFDFELTTNDNGGVAQYVDGVASGLAYTSGSQVVLAVDDTPTVSLRKAVRMHSKTQFNAADNNLFIFDVAHIPAVCGTWPAIWLTGTNWPHDGEIDVVEAVNLYNRDVYSLHTGPGCTAPATMPNLQLVEAGATSCDATVDPGACGYSDLDSTSFGPGFNNAGGGVFALQFSADGIKTWFWTAANVPADIRNLSPTPSTWAASAARFNIPVSSCSPETYFNNLLLVVNTNLAGSWPQGVWGTSNVGGQTTSCQTQTGVSTAAGYVTGHGSAFGAAAEWVRSPS</sequence>
<dbReference type="Pfam" id="PF26113">
    <property type="entry name" value="GH16_XgeA"/>
    <property type="match status" value="1"/>
</dbReference>